<gene>
    <name evidence="2" type="ORF">CAMP_LOCUS3373</name>
</gene>
<reference evidence="2" key="1">
    <citation type="submission" date="2022-11" db="EMBL/GenBank/DDBJ databases">
        <authorList>
            <person name="Kikuchi T."/>
        </authorList>
    </citation>
    <scope>NUCLEOTIDE SEQUENCE</scope>
    <source>
        <strain evidence="2">PS1010</strain>
    </source>
</reference>
<protein>
    <submittedName>
        <fullName evidence="2">Uncharacterized protein</fullName>
    </submittedName>
</protein>
<evidence type="ECO:0000256" key="1">
    <source>
        <dbReference type="SAM" id="MobiDB-lite"/>
    </source>
</evidence>
<dbReference type="AlphaFoldDB" id="A0A9P1IAU7"/>
<dbReference type="EMBL" id="CANHGI010000002">
    <property type="protein sequence ID" value="CAI5440736.1"/>
    <property type="molecule type" value="Genomic_DNA"/>
</dbReference>
<dbReference type="OrthoDB" id="5847181at2759"/>
<feature type="region of interest" description="Disordered" evidence="1">
    <location>
        <begin position="1"/>
        <end position="31"/>
    </location>
</feature>
<comment type="caution">
    <text evidence="2">The sequence shown here is derived from an EMBL/GenBank/DDBJ whole genome shotgun (WGS) entry which is preliminary data.</text>
</comment>
<sequence length="183" mass="20381">MTSSDSRRLSSDPRGNFLLEQPDEAGLRRSARTRIEPLRPWLGEYAVYANSPLGSKSVDSAIILKKQYKERGISVVSETQTEKCIFQMSSICNSPPGRHFKPDSTLELSLVNIQPLVDGETETSEELEDPRKSFYESLIMPNKSIQAIVEGKANDVKMIEKLIASNSKLPEKLAIIRGLKSAN</sequence>
<organism evidence="2 3">
    <name type="scientific">Caenorhabditis angaria</name>
    <dbReference type="NCBI Taxonomy" id="860376"/>
    <lineage>
        <taxon>Eukaryota</taxon>
        <taxon>Metazoa</taxon>
        <taxon>Ecdysozoa</taxon>
        <taxon>Nematoda</taxon>
        <taxon>Chromadorea</taxon>
        <taxon>Rhabditida</taxon>
        <taxon>Rhabditina</taxon>
        <taxon>Rhabditomorpha</taxon>
        <taxon>Rhabditoidea</taxon>
        <taxon>Rhabditidae</taxon>
        <taxon>Peloderinae</taxon>
        <taxon>Caenorhabditis</taxon>
    </lineage>
</organism>
<name>A0A9P1IAU7_9PELO</name>
<feature type="compositionally biased region" description="Basic and acidic residues" evidence="1">
    <location>
        <begin position="1"/>
        <end position="11"/>
    </location>
</feature>
<evidence type="ECO:0000313" key="3">
    <source>
        <dbReference type="Proteomes" id="UP001152747"/>
    </source>
</evidence>
<dbReference type="Proteomes" id="UP001152747">
    <property type="component" value="Unassembled WGS sequence"/>
</dbReference>
<accession>A0A9P1IAU7</accession>
<proteinExistence type="predicted"/>
<keyword evidence="3" id="KW-1185">Reference proteome</keyword>
<evidence type="ECO:0000313" key="2">
    <source>
        <dbReference type="EMBL" id="CAI5440736.1"/>
    </source>
</evidence>